<organism evidence="1 2">
    <name type="scientific">Kipferlia bialata</name>
    <dbReference type="NCBI Taxonomy" id="797122"/>
    <lineage>
        <taxon>Eukaryota</taxon>
        <taxon>Metamonada</taxon>
        <taxon>Carpediemonas-like organisms</taxon>
        <taxon>Kipferlia</taxon>
    </lineage>
</organism>
<keyword evidence="2" id="KW-1185">Reference proteome</keyword>
<evidence type="ECO:0000313" key="2">
    <source>
        <dbReference type="Proteomes" id="UP000265618"/>
    </source>
</evidence>
<evidence type="ECO:0000313" key="1">
    <source>
        <dbReference type="EMBL" id="GIQ82677.1"/>
    </source>
</evidence>
<accession>A0A9K3GHB8</accession>
<protein>
    <submittedName>
        <fullName evidence="1">Uncharacterized protein</fullName>
    </submittedName>
</protein>
<comment type="caution">
    <text evidence="1">The sequence shown here is derived from an EMBL/GenBank/DDBJ whole genome shotgun (WGS) entry which is preliminary data.</text>
</comment>
<sequence>MDKHQHTGIQSYMGNRIAPWMENALVRMVSYAHEDIEVSISAPQAPQPDECQGMSQSLYPDGSPGGATICNVGMAGTLAHMEANQQLGMWGGAYFDEEQGGTVFGMQSSAGTGVETGSRAEWRPVFEYPPDIMTTLRNELSWATRRSYQMCSIPGTVRDEGAPTQSMLSSFTRALATRDTRERTRDMAVSYGRQGRGFSKTMPSLPKKRFQRASAGKRHTQRAKALRQMLGLANLNTNPDPLEDRSPSAHQAYTTVGIDGDMAWEEGDRVQFPLVMLDDITI</sequence>
<dbReference type="AlphaFoldDB" id="A0A9K3GHB8"/>
<proteinExistence type="predicted"/>
<reference evidence="1 2" key="1">
    <citation type="journal article" date="2018" name="PLoS ONE">
        <title>The draft genome of Kipferlia bialata reveals reductive genome evolution in fornicate parasites.</title>
        <authorList>
            <person name="Tanifuji G."/>
            <person name="Takabayashi S."/>
            <person name="Kume K."/>
            <person name="Takagi M."/>
            <person name="Nakayama T."/>
            <person name="Kamikawa R."/>
            <person name="Inagaki Y."/>
            <person name="Hashimoto T."/>
        </authorList>
    </citation>
    <scope>NUCLEOTIDE SEQUENCE [LARGE SCALE GENOMIC DNA]</scope>
    <source>
        <strain evidence="1">NY0173</strain>
    </source>
</reference>
<dbReference type="Proteomes" id="UP000265618">
    <property type="component" value="Unassembled WGS sequence"/>
</dbReference>
<dbReference type="EMBL" id="BDIP01000776">
    <property type="protein sequence ID" value="GIQ82677.1"/>
    <property type="molecule type" value="Genomic_DNA"/>
</dbReference>
<name>A0A9K3GHB8_9EUKA</name>
<gene>
    <name evidence="1" type="ORF">KIPB_003854</name>
</gene>